<keyword evidence="3" id="KW-1185">Reference proteome</keyword>
<comment type="caution">
    <text evidence="2">The sequence shown here is derived from an EMBL/GenBank/DDBJ whole genome shotgun (WGS) entry which is preliminary data.</text>
</comment>
<protein>
    <submittedName>
        <fullName evidence="2">Uncharacterized protein</fullName>
    </submittedName>
</protein>
<evidence type="ECO:0000256" key="1">
    <source>
        <dbReference type="SAM" id="MobiDB-lite"/>
    </source>
</evidence>
<dbReference type="Proteomes" id="UP001265746">
    <property type="component" value="Unassembled WGS sequence"/>
</dbReference>
<proteinExistence type="predicted"/>
<reference evidence="2" key="1">
    <citation type="submission" date="2023-06" db="EMBL/GenBank/DDBJ databases">
        <authorList>
            <person name="Noh H."/>
        </authorList>
    </citation>
    <scope>NUCLEOTIDE SEQUENCE</scope>
    <source>
        <strain evidence="2">DUCC20226</strain>
    </source>
</reference>
<gene>
    <name evidence="2" type="ORF">N8I77_002018</name>
</gene>
<organism evidence="2 3">
    <name type="scientific">Phomopsis amygdali</name>
    <name type="common">Fusicoccum amygdali</name>
    <dbReference type="NCBI Taxonomy" id="1214568"/>
    <lineage>
        <taxon>Eukaryota</taxon>
        <taxon>Fungi</taxon>
        <taxon>Dikarya</taxon>
        <taxon>Ascomycota</taxon>
        <taxon>Pezizomycotina</taxon>
        <taxon>Sordariomycetes</taxon>
        <taxon>Sordariomycetidae</taxon>
        <taxon>Diaporthales</taxon>
        <taxon>Diaporthaceae</taxon>
        <taxon>Diaporthe</taxon>
    </lineage>
</organism>
<sequence length="309" mass="34817">MYASNTDWGRNGVKRVRLEPVNSSLQQNGSHKSLLERLKSDDGKVSTTHTSLSPEEPQYVDITAAFFGKQRRPAQHSKGQMGPPPLQQQKRPQPRNQDVQRHETQHKYATIKLAEAKVLRDELAGNIATESRNIYSNGLTQLKDLHEALKGIMTDTDVEDDRVLALVESNHKRMAVSPSETTIAESSTDDDGNTTRREFHIGQEVASLGDYLNILESQVKRLWDDWEAADREVQAKVAEMTGSTHLLMSQSDCIKDVRESLAREMKAFDAEAEGTIEDSREEARMCEKEFGRKIHGAMSALLQQFLLED</sequence>
<feature type="compositionally biased region" description="Low complexity" evidence="1">
    <location>
        <begin position="87"/>
        <end position="97"/>
    </location>
</feature>
<evidence type="ECO:0000313" key="3">
    <source>
        <dbReference type="Proteomes" id="UP001265746"/>
    </source>
</evidence>
<name>A0AAD9SRU2_PHOAM</name>
<dbReference type="EMBL" id="JAUJFL010000001">
    <property type="protein sequence ID" value="KAK2615250.1"/>
    <property type="molecule type" value="Genomic_DNA"/>
</dbReference>
<evidence type="ECO:0000313" key="2">
    <source>
        <dbReference type="EMBL" id="KAK2615250.1"/>
    </source>
</evidence>
<accession>A0AAD9SRU2</accession>
<feature type="region of interest" description="Disordered" evidence="1">
    <location>
        <begin position="36"/>
        <end position="104"/>
    </location>
</feature>
<dbReference type="AlphaFoldDB" id="A0AAD9SRU2"/>
<feature type="region of interest" description="Disordered" evidence="1">
    <location>
        <begin position="175"/>
        <end position="195"/>
    </location>
</feature>